<dbReference type="InterPro" id="IPR039089">
    <property type="entry name" value="IGSF6"/>
</dbReference>
<dbReference type="OrthoDB" id="9905432at2759"/>
<feature type="signal peptide" evidence="2">
    <location>
        <begin position="1"/>
        <end position="22"/>
    </location>
</feature>
<comment type="caution">
    <text evidence="4">The sequence shown here is derived from an EMBL/GenBank/DDBJ whole genome shotgun (WGS) entry which is preliminary data.</text>
</comment>
<keyword evidence="1" id="KW-0812">Transmembrane</keyword>
<dbReference type="AlphaFoldDB" id="A0A9Q1ETT2"/>
<proteinExistence type="predicted"/>
<name>A0A9Q1ETT2_SYNKA</name>
<feature type="transmembrane region" description="Helical" evidence="1">
    <location>
        <begin position="136"/>
        <end position="158"/>
    </location>
</feature>
<keyword evidence="5" id="KW-1185">Reference proteome</keyword>
<organism evidence="4 5">
    <name type="scientific">Synaphobranchus kaupii</name>
    <name type="common">Kaup's arrowtooth eel</name>
    <dbReference type="NCBI Taxonomy" id="118154"/>
    <lineage>
        <taxon>Eukaryota</taxon>
        <taxon>Metazoa</taxon>
        <taxon>Chordata</taxon>
        <taxon>Craniata</taxon>
        <taxon>Vertebrata</taxon>
        <taxon>Euteleostomi</taxon>
        <taxon>Actinopterygii</taxon>
        <taxon>Neopterygii</taxon>
        <taxon>Teleostei</taxon>
        <taxon>Anguilliformes</taxon>
        <taxon>Synaphobranchidae</taxon>
        <taxon>Synaphobranchus</taxon>
    </lineage>
</organism>
<dbReference type="SMART" id="SM00409">
    <property type="entry name" value="IG"/>
    <property type="match status" value="1"/>
</dbReference>
<feature type="domain" description="Ig-like" evidence="3">
    <location>
        <begin position="26"/>
        <end position="102"/>
    </location>
</feature>
<evidence type="ECO:0000313" key="5">
    <source>
        <dbReference type="Proteomes" id="UP001152622"/>
    </source>
</evidence>
<evidence type="ECO:0000313" key="4">
    <source>
        <dbReference type="EMBL" id="KAJ8344927.1"/>
    </source>
</evidence>
<dbReference type="PANTHER" id="PTHR15297:SF2">
    <property type="entry name" value="IMMUNOGLOBULIN SUPERFAMILY MEMBER 6"/>
    <property type="match status" value="1"/>
</dbReference>
<feature type="chain" id="PRO_5040219576" description="Ig-like domain-containing protein" evidence="2">
    <location>
        <begin position="23"/>
        <end position="229"/>
    </location>
</feature>
<dbReference type="Gene3D" id="2.60.40.10">
    <property type="entry name" value="Immunoglobulins"/>
    <property type="match status" value="1"/>
</dbReference>
<dbReference type="InterPro" id="IPR036179">
    <property type="entry name" value="Ig-like_dom_sf"/>
</dbReference>
<dbReference type="PANTHER" id="PTHR15297">
    <property type="entry name" value="IMMUNOGLOBULIN SUPERFAMILY MEMBER 6"/>
    <property type="match status" value="1"/>
</dbReference>
<evidence type="ECO:0000259" key="3">
    <source>
        <dbReference type="PROSITE" id="PS50835"/>
    </source>
</evidence>
<evidence type="ECO:0000256" key="2">
    <source>
        <dbReference type="SAM" id="SignalP"/>
    </source>
</evidence>
<dbReference type="PROSITE" id="PS50835">
    <property type="entry name" value="IG_LIKE"/>
    <property type="match status" value="1"/>
</dbReference>
<dbReference type="InterPro" id="IPR003599">
    <property type="entry name" value="Ig_sub"/>
</dbReference>
<dbReference type="Proteomes" id="UP001152622">
    <property type="component" value="Chromosome 12"/>
</dbReference>
<evidence type="ECO:0000256" key="1">
    <source>
        <dbReference type="SAM" id="Phobius"/>
    </source>
</evidence>
<gene>
    <name evidence="4" type="ORF">SKAU_G00291200</name>
</gene>
<protein>
    <recommendedName>
        <fullName evidence="3">Ig-like domain-containing protein</fullName>
    </recommendedName>
</protein>
<accession>A0A9Q1ETT2</accession>
<keyword evidence="1" id="KW-1133">Transmembrane helix</keyword>
<dbReference type="InterPro" id="IPR013783">
    <property type="entry name" value="Ig-like_fold"/>
</dbReference>
<dbReference type="InterPro" id="IPR007110">
    <property type="entry name" value="Ig-like_dom"/>
</dbReference>
<reference evidence="4" key="1">
    <citation type="journal article" date="2023" name="Science">
        <title>Genome structures resolve the early diversification of teleost fishes.</title>
        <authorList>
            <person name="Parey E."/>
            <person name="Louis A."/>
            <person name="Montfort J."/>
            <person name="Bouchez O."/>
            <person name="Roques C."/>
            <person name="Iampietro C."/>
            <person name="Lluch J."/>
            <person name="Castinel A."/>
            <person name="Donnadieu C."/>
            <person name="Desvignes T."/>
            <person name="Floi Bucao C."/>
            <person name="Jouanno E."/>
            <person name="Wen M."/>
            <person name="Mejri S."/>
            <person name="Dirks R."/>
            <person name="Jansen H."/>
            <person name="Henkel C."/>
            <person name="Chen W.J."/>
            <person name="Zahm M."/>
            <person name="Cabau C."/>
            <person name="Klopp C."/>
            <person name="Thompson A.W."/>
            <person name="Robinson-Rechavi M."/>
            <person name="Braasch I."/>
            <person name="Lecointre G."/>
            <person name="Bobe J."/>
            <person name="Postlethwait J.H."/>
            <person name="Berthelot C."/>
            <person name="Roest Crollius H."/>
            <person name="Guiguen Y."/>
        </authorList>
    </citation>
    <scope>NUCLEOTIDE SEQUENCE</scope>
    <source>
        <strain evidence="4">WJC10195</strain>
    </source>
</reference>
<keyword evidence="1" id="KW-0472">Membrane</keyword>
<keyword evidence="2" id="KW-0732">Signal</keyword>
<dbReference type="EMBL" id="JAINUF010000012">
    <property type="protein sequence ID" value="KAJ8344927.1"/>
    <property type="molecule type" value="Genomic_DNA"/>
</dbReference>
<sequence length="229" mass="25899">MVTLAVLLILQLSVSLIYLTESEPTPCRAVISQPDEVATLTSAQDTTLPCLITQPCLSKVRWFVFRHKSHQEIRAQPLKYSPSSRALTIHSPQANDSGVYYCSSVPLDSSRKGAPSIGNGTRLVVRESSNTTIKTALLWTLLVVLTLYSLLILTLLILKARREIFRRKRRNTLDKSGSTRKLHFRAVVQELYGKRNLRSTEHTTRTYSHNSKVEHPHAYAPDEDVYQNI</sequence>
<dbReference type="SUPFAM" id="SSF48726">
    <property type="entry name" value="Immunoglobulin"/>
    <property type="match status" value="1"/>
</dbReference>